<sequence length="74" mass="8509">MLQGLKSDVYVTANDEEARKKVIELLQPLPFRVLDAGLLKNNRTLERMTLLSRELSLKAGNYPRIAFNLWGLEH</sequence>
<keyword evidence="2" id="KW-1185">Reference proteome</keyword>
<organism evidence="1 2">
    <name type="scientific">Rhodocytophaga aerolata</name>
    <dbReference type="NCBI Taxonomy" id="455078"/>
    <lineage>
        <taxon>Bacteria</taxon>
        <taxon>Pseudomonadati</taxon>
        <taxon>Bacteroidota</taxon>
        <taxon>Cytophagia</taxon>
        <taxon>Cytophagales</taxon>
        <taxon>Rhodocytophagaceae</taxon>
        <taxon>Rhodocytophaga</taxon>
    </lineage>
</organism>
<proteinExistence type="predicted"/>
<reference evidence="1" key="1">
    <citation type="submission" date="2023-07" db="EMBL/GenBank/DDBJ databases">
        <title>The genome sequence of Rhodocytophaga aerolata KACC 12507.</title>
        <authorList>
            <person name="Zhang X."/>
        </authorList>
    </citation>
    <scope>NUCLEOTIDE SEQUENCE</scope>
    <source>
        <strain evidence="1">KACC 12507</strain>
    </source>
</reference>
<dbReference type="RefSeq" id="WP_302041056.1">
    <property type="nucleotide sequence ID" value="NZ_JAUKPO010000027.1"/>
</dbReference>
<accession>A0ABT8RDS1</accession>
<dbReference type="Gene3D" id="3.40.50.720">
    <property type="entry name" value="NAD(P)-binding Rossmann-like Domain"/>
    <property type="match status" value="1"/>
</dbReference>
<evidence type="ECO:0000313" key="2">
    <source>
        <dbReference type="Proteomes" id="UP001168528"/>
    </source>
</evidence>
<dbReference type="Proteomes" id="UP001168528">
    <property type="component" value="Unassembled WGS sequence"/>
</dbReference>
<name>A0ABT8RDS1_9BACT</name>
<gene>
    <name evidence="1" type="ORF">Q0590_28495</name>
</gene>
<protein>
    <submittedName>
        <fullName evidence="1">Uncharacterized protein</fullName>
    </submittedName>
</protein>
<comment type="caution">
    <text evidence="1">The sequence shown here is derived from an EMBL/GenBank/DDBJ whole genome shotgun (WGS) entry which is preliminary data.</text>
</comment>
<evidence type="ECO:0000313" key="1">
    <source>
        <dbReference type="EMBL" id="MDO1450254.1"/>
    </source>
</evidence>
<dbReference type="EMBL" id="JAUKPO010000027">
    <property type="protein sequence ID" value="MDO1450254.1"/>
    <property type="molecule type" value="Genomic_DNA"/>
</dbReference>